<dbReference type="CDD" id="cd02440">
    <property type="entry name" value="AdoMet_MTases"/>
    <property type="match status" value="1"/>
</dbReference>
<accession>A0A8R1YMA2</accession>
<dbReference type="SUPFAM" id="SSF53335">
    <property type="entry name" value="S-adenosyl-L-methionine-dependent methyltransferases"/>
    <property type="match status" value="1"/>
</dbReference>
<evidence type="ECO:0000313" key="3">
    <source>
        <dbReference type="Proteomes" id="UP000005239"/>
    </source>
</evidence>
<sequence length="351" mass="38689">MSSTEPTNNSPCDPEKENSESCGYGTPTGFSFNSMPIIFVQFARLFYAGAKVSDEMIAEVIQAAIDNDEDAVRLSLIFASNIIQKYFLKKRYSRAICKRFVDYYEQKKEEAPAAIYSLLTASIVEDTDFSYRLFLSRNGESAIVIREKNQTLSEGTTGLSLWQAACDLSAFLTFNFIAPPTKAIELGAGCGLSGIAAASLFPEAEVILTDCDPNVLKQLELNLKCNRMSDRAKMQTLDWRKFEKTKDMDGTNLILAADVVYDRALLPSLCNVLSSLITCADVLCLVSCTKRDPVTLEAFEKQLGSSGLRIREKCVCQNGTFAVGGNSFTCDLFPHSSTLETPTIIYNIIKA</sequence>
<reference evidence="3" key="1">
    <citation type="journal article" date="2008" name="Nat. Genet.">
        <title>The Pristionchus pacificus genome provides a unique perspective on nematode lifestyle and parasitism.</title>
        <authorList>
            <person name="Dieterich C."/>
            <person name="Clifton S.W."/>
            <person name="Schuster L.N."/>
            <person name="Chinwalla A."/>
            <person name="Delehaunty K."/>
            <person name="Dinkelacker I."/>
            <person name="Fulton L."/>
            <person name="Fulton R."/>
            <person name="Godfrey J."/>
            <person name="Minx P."/>
            <person name="Mitreva M."/>
            <person name="Roeseler W."/>
            <person name="Tian H."/>
            <person name="Witte H."/>
            <person name="Yang S.P."/>
            <person name="Wilson R.K."/>
            <person name="Sommer R.J."/>
        </authorList>
    </citation>
    <scope>NUCLEOTIDE SEQUENCE [LARGE SCALE GENOMIC DNA]</scope>
    <source>
        <strain evidence="3">PS312</strain>
    </source>
</reference>
<dbReference type="EnsemblMetazoa" id="PPA32878.1">
    <property type="protein sequence ID" value="PPA32878.1"/>
    <property type="gene ID" value="WBGene00205738"/>
</dbReference>
<evidence type="ECO:0000256" key="1">
    <source>
        <dbReference type="SAM" id="MobiDB-lite"/>
    </source>
</evidence>
<dbReference type="OrthoDB" id="275715at2759"/>
<proteinExistence type="predicted"/>
<dbReference type="Pfam" id="PF10294">
    <property type="entry name" value="Methyltransf_16"/>
    <property type="match status" value="1"/>
</dbReference>
<dbReference type="Proteomes" id="UP000005239">
    <property type="component" value="Unassembled WGS sequence"/>
</dbReference>
<evidence type="ECO:0000313" key="2">
    <source>
        <dbReference type="EnsemblMetazoa" id="PPA32878.1"/>
    </source>
</evidence>
<name>A0A2A6CQW4_PRIPA</name>
<dbReference type="AlphaFoldDB" id="A0A2A6CQW4"/>
<dbReference type="Gene3D" id="3.40.50.150">
    <property type="entry name" value="Vaccinia Virus protein VP39"/>
    <property type="match status" value="1"/>
</dbReference>
<dbReference type="PANTHER" id="PTHR14614">
    <property type="entry name" value="HEPATOCELLULAR CARCINOMA-ASSOCIATED ANTIGEN"/>
    <property type="match status" value="1"/>
</dbReference>
<accession>A0A2A6CQW4</accession>
<feature type="compositionally biased region" description="Polar residues" evidence="1">
    <location>
        <begin position="1"/>
        <end position="11"/>
    </location>
</feature>
<organism evidence="2 3">
    <name type="scientific">Pristionchus pacificus</name>
    <name type="common">Parasitic nematode worm</name>
    <dbReference type="NCBI Taxonomy" id="54126"/>
    <lineage>
        <taxon>Eukaryota</taxon>
        <taxon>Metazoa</taxon>
        <taxon>Ecdysozoa</taxon>
        <taxon>Nematoda</taxon>
        <taxon>Chromadorea</taxon>
        <taxon>Rhabditida</taxon>
        <taxon>Rhabditina</taxon>
        <taxon>Diplogasteromorpha</taxon>
        <taxon>Diplogasteroidea</taxon>
        <taxon>Neodiplogasteridae</taxon>
        <taxon>Pristionchus</taxon>
    </lineage>
</organism>
<dbReference type="GO" id="GO:0016279">
    <property type="term" value="F:protein-lysine N-methyltransferase activity"/>
    <property type="evidence" value="ECO:0000318"/>
    <property type="project" value="GO_Central"/>
</dbReference>
<reference evidence="2" key="2">
    <citation type="submission" date="2022-06" db="UniProtKB">
        <authorList>
            <consortium name="EnsemblMetazoa"/>
        </authorList>
    </citation>
    <scope>IDENTIFICATION</scope>
    <source>
        <strain evidence="2">PS312</strain>
    </source>
</reference>
<dbReference type="PANTHER" id="PTHR14614:SF130">
    <property type="entry name" value="PROTEIN-LYSINE N-METHYLTRANSFERASE EEF2KMT"/>
    <property type="match status" value="1"/>
</dbReference>
<dbReference type="GO" id="GO:0032991">
    <property type="term" value="C:protein-containing complex"/>
    <property type="evidence" value="ECO:0000318"/>
    <property type="project" value="GO_Central"/>
</dbReference>
<keyword evidence="3" id="KW-1185">Reference proteome</keyword>
<protein>
    <submittedName>
        <fullName evidence="2">Methyltransferase</fullName>
    </submittedName>
</protein>
<feature type="region of interest" description="Disordered" evidence="1">
    <location>
        <begin position="1"/>
        <end position="20"/>
    </location>
</feature>
<dbReference type="InterPro" id="IPR019410">
    <property type="entry name" value="Methyltransf_16"/>
</dbReference>
<dbReference type="InterPro" id="IPR029063">
    <property type="entry name" value="SAM-dependent_MTases_sf"/>
</dbReference>
<gene>
    <name evidence="2" type="primary">WBGene00205738</name>
</gene>